<dbReference type="Pfam" id="PF13472">
    <property type="entry name" value="Lipase_GDSL_2"/>
    <property type="match status" value="1"/>
</dbReference>
<dbReference type="InterPro" id="IPR013830">
    <property type="entry name" value="SGNH_hydro"/>
</dbReference>
<feature type="signal peptide" evidence="1">
    <location>
        <begin position="1"/>
        <end position="34"/>
    </location>
</feature>
<evidence type="ECO:0000313" key="3">
    <source>
        <dbReference type="EMBL" id="SCL56097.1"/>
    </source>
</evidence>
<feature type="chain" id="PRO_5008747952" evidence="1">
    <location>
        <begin position="35"/>
        <end position="713"/>
    </location>
</feature>
<evidence type="ECO:0000313" key="4">
    <source>
        <dbReference type="Proteomes" id="UP000198605"/>
    </source>
</evidence>
<reference evidence="4" key="1">
    <citation type="submission" date="2016-06" db="EMBL/GenBank/DDBJ databases">
        <authorList>
            <person name="Varghese N."/>
            <person name="Submissions Spin"/>
        </authorList>
    </citation>
    <scope>NUCLEOTIDE SEQUENCE [LARGE SCALE GENOMIC DNA]</scope>
    <source>
        <strain evidence="4">DSM 44151</strain>
    </source>
</reference>
<accession>A0A1C6UPW9</accession>
<dbReference type="InterPro" id="IPR036514">
    <property type="entry name" value="SGNH_hydro_sf"/>
</dbReference>
<dbReference type="Gene3D" id="3.40.50.1110">
    <property type="entry name" value="SGNH hydrolase"/>
    <property type="match status" value="1"/>
</dbReference>
<evidence type="ECO:0000256" key="1">
    <source>
        <dbReference type="SAM" id="SignalP"/>
    </source>
</evidence>
<evidence type="ECO:0000259" key="2">
    <source>
        <dbReference type="Pfam" id="PF13472"/>
    </source>
</evidence>
<dbReference type="AlphaFoldDB" id="A0A1C6UPW9"/>
<keyword evidence="1" id="KW-0732">Signal</keyword>
<organism evidence="3 4">
    <name type="scientific">Micromonospora chersina</name>
    <dbReference type="NCBI Taxonomy" id="47854"/>
    <lineage>
        <taxon>Bacteria</taxon>
        <taxon>Bacillati</taxon>
        <taxon>Actinomycetota</taxon>
        <taxon>Actinomycetes</taxon>
        <taxon>Micromonosporales</taxon>
        <taxon>Micromonosporaceae</taxon>
        <taxon>Micromonospora</taxon>
    </lineage>
</organism>
<keyword evidence="3" id="KW-0378">Hydrolase</keyword>
<dbReference type="Proteomes" id="UP000198605">
    <property type="component" value="Unassembled WGS sequence"/>
</dbReference>
<sequence>MRWSRRVNRWAASGASLVVVSGMLTVAGSSVASAAPSDRVLILGSSVTGGTSSVEAQEVVALGLTPVVADDATWTAMSTADFATYRALVIGDPTCESTPPLAAVSTTSVWGPAVSGNILINGTDPVFHASQGGAELTQRTIDYAVADSTKTGLYVSLSCYYHDTAPHTAVPLLDAIQPGGFTVTGVGCYNTAHIVATHPALDRLTDDTLSNWSCSVHEAFDAWPPGFTVLALAQDFGAAYTASDGTIGTPYILAAGGGLKSFPLSVTPAIQDRAVGDQATITAQLLDSGTKAPVVGQKLSARVYSGPSAGTSLSCSPSDCLTSNDGRVAFTFTGRGTGTDAFQVWVDTNGDGSPTAGEAQTTASVAWKTSSGSGVIVSFGDSIAAGEGSGPHSGYPNNAAAYSARIASRLGWSSYNFAISGACAATSGKGGVWGTPSECTKSIIADQIPAAAAMNLKPSLVTVTVGANDIRFADCIQQVLGLASSSPCSGKTFDDHLQALKLNLGMALAKIRDLYGSDVPIVVTRYFSPMPGYVSDAKDVCPTMPALALAKVYTEKGAKAAVWAVRDLNNRARDYQASVSDKTLAVVGKLNNTLTKTATPFKATMVGLNFSGHDFCTDYDGRSDSWVLAPQVSVFASYYGAGGASFERELRPAHRCVVTPSCDTNTMFVDKSGDWNGQHWTFILSFWSNDFPHLTKPGHEAVASRIIEALSLQ</sequence>
<dbReference type="EMBL" id="FMIB01000002">
    <property type="protein sequence ID" value="SCL56097.1"/>
    <property type="molecule type" value="Genomic_DNA"/>
</dbReference>
<proteinExistence type="predicted"/>
<dbReference type="SUPFAM" id="SSF52266">
    <property type="entry name" value="SGNH hydrolase"/>
    <property type="match status" value="1"/>
</dbReference>
<feature type="domain" description="SGNH hydrolase-type esterase" evidence="2">
    <location>
        <begin position="379"/>
        <end position="556"/>
    </location>
</feature>
<dbReference type="OrthoDB" id="5503950at2"/>
<dbReference type="STRING" id="47854.GA0070603_2137"/>
<name>A0A1C6UPW9_9ACTN</name>
<dbReference type="GO" id="GO:0016787">
    <property type="term" value="F:hydrolase activity"/>
    <property type="evidence" value="ECO:0007669"/>
    <property type="project" value="UniProtKB-KW"/>
</dbReference>
<protein>
    <submittedName>
        <fullName evidence="3">GDSL-like Lipase/Acylhydrolase family protein</fullName>
    </submittedName>
</protein>
<gene>
    <name evidence="3" type="ORF">GA0070603_2137</name>
</gene>
<keyword evidence="4" id="KW-1185">Reference proteome</keyword>